<name>A0A0F5HS74_BACTR</name>
<feature type="transmembrane region" description="Helical" evidence="8">
    <location>
        <begin position="7"/>
        <end position="25"/>
    </location>
</feature>
<comment type="similarity">
    <text evidence="2">Belongs to the auxin efflux carrier (TC 2.A.69) family.</text>
</comment>
<keyword evidence="7 8" id="KW-0472">Membrane</keyword>
<dbReference type="RefSeq" id="WP_040048291.1">
    <property type="nucleotide sequence ID" value="NZ_JWIR02000070.1"/>
</dbReference>
<feature type="transmembrane region" description="Helical" evidence="8">
    <location>
        <begin position="163"/>
        <end position="183"/>
    </location>
</feature>
<dbReference type="Gene3D" id="1.20.1530.20">
    <property type="match status" value="1"/>
</dbReference>
<feature type="transmembrane region" description="Helical" evidence="8">
    <location>
        <begin position="281"/>
        <end position="304"/>
    </location>
</feature>
<keyword evidence="3" id="KW-0813">Transport</keyword>
<comment type="subcellular location">
    <subcellularLocation>
        <location evidence="1">Cell membrane</location>
        <topology evidence="1">Multi-pass membrane protein</topology>
    </subcellularLocation>
</comment>
<evidence type="ECO:0000256" key="4">
    <source>
        <dbReference type="ARBA" id="ARBA00022475"/>
    </source>
</evidence>
<evidence type="ECO:0000256" key="1">
    <source>
        <dbReference type="ARBA" id="ARBA00004651"/>
    </source>
</evidence>
<dbReference type="OrthoDB" id="527159at2"/>
<evidence type="ECO:0000256" key="7">
    <source>
        <dbReference type="ARBA" id="ARBA00023136"/>
    </source>
</evidence>
<evidence type="ECO:0000256" key="8">
    <source>
        <dbReference type="SAM" id="Phobius"/>
    </source>
</evidence>
<keyword evidence="10" id="KW-1185">Reference proteome</keyword>
<dbReference type="InterPro" id="IPR004776">
    <property type="entry name" value="Mem_transp_PIN-like"/>
</dbReference>
<proteinExistence type="inferred from homology"/>
<dbReference type="EMBL" id="JWIR02000070">
    <property type="protein sequence ID" value="KKB35702.1"/>
    <property type="molecule type" value="Genomic_DNA"/>
</dbReference>
<evidence type="ECO:0000256" key="6">
    <source>
        <dbReference type="ARBA" id="ARBA00022989"/>
    </source>
</evidence>
<evidence type="ECO:0000256" key="5">
    <source>
        <dbReference type="ARBA" id="ARBA00022692"/>
    </source>
</evidence>
<evidence type="ECO:0000256" key="2">
    <source>
        <dbReference type="ARBA" id="ARBA00010145"/>
    </source>
</evidence>
<evidence type="ECO:0000313" key="10">
    <source>
        <dbReference type="Proteomes" id="UP000031563"/>
    </source>
</evidence>
<dbReference type="InterPro" id="IPR038770">
    <property type="entry name" value="Na+/solute_symporter_sf"/>
</dbReference>
<feature type="transmembrane region" description="Helical" evidence="8">
    <location>
        <begin position="195"/>
        <end position="215"/>
    </location>
</feature>
<gene>
    <name evidence="9" type="ORF">QY95_03360</name>
</gene>
<keyword evidence="4" id="KW-1003">Cell membrane</keyword>
<feature type="transmembrane region" description="Helical" evidence="8">
    <location>
        <begin position="31"/>
        <end position="50"/>
    </location>
</feature>
<feature type="transmembrane region" description="Helical" evidence="8">
    <location>
        <begin position="62"/>
        <end position="84"/>
    </location>
</feature>
<dbReference type="GO" id="GO:0055085">
    <property type="term" value="P:transmembrane transport"/>
    <property type="evidence" value="ECO:0007669"/>
    <property type="project" value="InterPro"/>
</dbReference>
<organism evidence="9 10">
    <name type="scientific">Bacillus thermotolerans</name>
    <name type="common">Quasibacillus thermotolerans</name>
    <dbReference type="NCBI Taxonomy" id="1221996"/>
    <lineage>
        <taxon>Bacteria</taxon>
        <taxon>Bacillati</taxon>
        <taxon>Bacillota</taxon>
        <taxon>Bacilli</taxon>
        <taxon>Bacillales</taxon>
        <taxon>Bacillaceae</taxon>
        <taxon>Bacillus</taxon>
    </lineage>
</organism>
<sequence length="308" mass="33538">MELLLSIILDVILPVFILIAAGAFLHRTFTFNLGTLSKLLTYLLLPAVAFTNLYESHISSDVLGSIVGFWIIQSLLLIGIVHIVSKIAKFDTGLSATFKNSVVLNNSGNFGLPVSQLIFHSQPIGLSVHIIIMTLQNLLTYTYGLMNSVSGHSTSLKDVLKTFFKIPVIYALLLGLLLNWLNVELPFFLLNPIESIDNAFLAVALITLGAQSAFLKLTELSLPLVLSLIGRLLLSPALALLIIFTFDLEGTVAQALFIASSFPSSRNSAQFALEYDNHPEYAAQAVIVSTLLSSLTVTLIVYLAKVIF</sequence>
<evidence type="ECO:0000256" key="3">
    <source>
        <dbReference type="ARBA" id="ARBA00022448"/>
    </source>
</evidence>
<feature type="transmembrane region" description="Helical" evidence="8">
    <location>
        <begin position="222"/>
        <end position="246"/>
    </location>
</feature>
<dbReference type="AlphaFoldDB" id="A0A0F5HS74"/>
<dbReference type="Pfam" id="PF03547">
    <property type="entry name" value="Mem_trans"/>
    <property type="match status" value="1"/>
</dbReference>
<dbReference type="Proteomes" id="UP000031563">
    <property type="component" value="Unassembled WGS sequence"/>
</dbReference>
<dbReference type="PANTHER" id="PTHR36838">
    <property type="entry name" value="AUXIN EFFLUX CARRIER FAMILY PROTEIN"/>
    <property type="match status" value="1"/>
</dbReference>
<dbReference type="STRING" id="1221996.QY95_03360"/>
<dbReference type="GO" id="GO:0005886">
    <property type="term" value="C:plasma membrane"/>
    <property type="evidence" value="ECO:0007669"/>
    <property type="project" value="UniProtKB-SubCell"/>
</dbReference>
<dbReference type="PANTHER" id="PTHR36838:SF1">
    <property type="entry name" value="SLR1864 PROTEIN"/>
    <property type="match status" value="1"/>
</dbReference>
<accession>A0A0F5HS74</accession>
<keyword evidence="5 8" id="KW-0812">Transmembrane</keyword>
<evidence type="ECO:0000313" key="9">
    <source>
        <dbReference type="EMBL" id="KKB35702.1"/>
    </source>
</evidence>
<reference evidence="9" key="1">
    <citation type="submission" date="2015-02" db="EMBL/GenBank/DDBJ databases">
        <title>Genome Assembly of Bacillaceae bacterium MTCC 8252.</title>
        <authorList>
            <person name="Verma A."/>
            <person name="Khatri I."/>
            <person name="Mual P."/>
            <person name="Subramanian S."/>
            <person name="Krishnamurthi S."/>
        </authorList>
    </citation>
    <scope>NUCLEOTIDE SEQUENCE [LARGE SCALE GENOMIC DNA]</scope>
    <source>
        <strain evidence="9">MTCC 8252</strain>
    </source>
</reference>
<keyword evidence="6 8" id="KW-1133">Transmembrane helix</keyword>
<comment type="caution">
    <text evidence="9">The sequence shown here is derived from an EMBL/GenBank/DDBJ whole genome shotgun (WGS) entry which is preliminary data.</text>
</comment>
<protein>
    <submittedName>
        <fullName evidence="9">Membrane protein</fullName>
    </submittedName>
</protein>